<dbReference type="AlphaFoldDB" id="A0A4P8XKM1"/>
<name>A0A4P8XKM1_9BACL</name>
<evidence type="ECO:0000313" key="2">
    <source>
        <dbReference type="Proteomes" id="UP000300879"/>
    </source>
</evidence>
<reference evidence="1 2" key="1">
    <citation type="submission" date="2019-05" db="EMBL/GenBank/DDBJ databases">
        <authorList>
            <person name="Chen C."/>
        </authorList>
    </citation>
    <scope>NUCLEOTIDE SEQUENCE [LARGE SCALE GENOMIC DNA]</scope>
    <source>
        <strain evidence="1 2">HB172198</strain>
    </source>
</reference>
<dbReference type="InterPro" id="IPR016935">
    <property type="entry name" value="Opine_metallophore_DH"/>
</dbReference>
<protein>
    <recommendedName>
        <fullName evidence="3">DUF2338 family protein</fullName>
    </recommendedName>
</protein>
<gene>
    <name evidence="1" type="ORF">E6C60_2222</name>
</gene>
<dbReference type="Pfam" id="PF10100">
    <property type="entry name" value="Staph_opine_DH"/>
    <property type="match status" value="1"/>
</dbReference>
<accession>A0A4P8XKM1</accession>
<dbReference type="Proteomes" id="UP000300879">
    <property type="component" value="Chromosome"/>
</dbReference>
<evidence type="ECO:0008006" key="3">
    <source>
        <dbReference type="Google" id="ProtNLM"/>
    </source>
</evidence>
<keyword evidence="2" id="KW-1185">Reference proteome</keyword>
<proteinExistence type="predicted"/>
<sequence>MDHVNRVLIAGTGPASIQLAVMMKHAGHVITGIAGRMSLRSEGFYASLKASSSCIAVKVQNPAHSRLAGECCLDQVFQGYETITGTWDILILSVTTDAYLQVLKQIPPQVLSSLTTIVLLSPTFGSNRLVQRYVRSSGSAAEIISFSTYLGDTRWESGSPGHQVLTAAVKKRLYISSTDSNSVIIPHLTEMYRNLGVDLVRLSSPLEAETRNLSLIVHPPLFMNDVTLSAIFEKPQPQRYVYKMFPEGPITQDLISGMLAYWHEIEGLLSKLGLSGMNLLQFMTDDNYPVRPESLSRQDIEQFPALEPIHQQYLLYVRYVSLLIDPFSEPDENGRYYDFSAVPIRPVYVNKEGELDIPRMPKEDYYRIKIIQGMAKHLGIPSPAADHFIATYERWLIQSASANEAFPLSSGFNVQSFQEDINSICQDLMTETSKA</sequence>
<organism evidence="1 2">
    <name type="scientific">Paenibacillus algicola</name>
    <dbReference type="NCBI Taxonomy" id="2565926"/>
    <lineage>
        <taxon>Bacteria</taxon>
        <taxon>Bacillati</taxon>
        <taxon>Bacillota</taxon>
        <taxon>Bacilli</taxon>
        <taxon>Bacillales</taxon>
        <taxon>Paenibacillaceae</taxon>
        <taxon>Paenibacillus</taxon>
    </lineage>
</organism>
<dbReference type="KEGG" id="palo:E6C60_2222"/>
<dbReference type="OrthoDB" id="3652431at2"/>
<dbReference type="RefSeq" id="WP_138227756.1">
    <property type="nucleotide sequence ID" value="NZ_CP040396.1"/>
</dbReference>
<evidence type="ECO:0000313" key="1">
    <source>
        <dbReference type="EMBL" id="QCT02935.1"/>
    </source>
</evidence>
<dbReference type="EMBL" id="CP040396">
    <property type="protein sequence ID" value="QCT02935.1"/>
    <property type="molecule type" value="Genomic_DNA"/>
</dbReference>